<keyword evidence="8 13" id="KW-0812">Transmembrane</keyword>
<dbReference type="PANTHER" id="PTHR43298:SF2">
    <property type="entry name" value="FMN_FAD EXPORTER YEEO-RELATED"/>
    <property type="match status" value="1"/>
</dbReference>
<dbReference type="PANTHER" id="PTHR43298">
    <property type="entry name" value="MULTIDRUG RESISTANCE PROTEIN NORM-RELATED"/>
    <property type="match status" value="1"/>
</dbReference>
<keyword evidence="10" id="KW-0406">Ion transport</keyword>
<dbReference type="GO" id="GO:0042910">
    <property type="term" value="F:xenobiotic transmembrane transporter activity"/>
    <property type="evidence" value="ECO:0007669"/>
    <property type="project" value="InterPro"/>
</dbReference>
<feature type="transmembrane region" description="Helical" evidence="13">
    <location>
        <begin position="239"/>
        <end position="257"/>
    </location>
</feature>
<feature type="transmembrane region" description="Helical" evidence="13">
    <location>
        <begin position="193"/>
        <end position="218"/>
    </location>
</feature>
<evidence type="ECO:0000256" key="12">
    <source>
        <dbReference type="ARBA" id="ARBA00031636"/>
    </source>
</evidence>
<dbReference type="GO" id="GO:0015297">
    <property type="term" value="F:antiporter activity"/>
    <property type="evidence" value="ECO:0007669"/>
    <property type="project" value="UniProtKB-KW"/>
</dbReference>
<feature type="transmembrane region" description="Helical" evidence="13">
    <location>
        <begin position="389"/>
        <end position="413"/>
    </location>
</feature>
<feature type="transmembrane region" description="Helical" evidence="13">
    <location>
        <begin position="263"/>
        <end position="283"/>
    </location>
</feature>
<evidence type="ECO:0000256" key="9">
    <source>
        <dbReference type="ARBA" id="ARBA00022989"/>
    </source>
</evidence>
<evidence type="ECO:0000256" key="5">
    <source>
        <dbReference type="ARBA" id="ARBA00022448"/>
    </source>
</evidence>
<evidence type="ECO:0000256" key="11">
    <source>
        <dbReference type="ARBA" id="ARBA00023136"/>
    </source>
</evidence>
<dbReference type="InterPro" id="IPR050222">
    <property type="entry name" value="MATE_MdtK"/>
</dbReference>
<dbReference type="EMBL" id="DVIT01000022">
    <property type="protein sequence ID" value="HIS46996.1"/>
    <property type="molecule type" value="Genomic_DNA"/>
</dbReference>
<evidence type="ECO:0000256" key="8">
    <source>
        <dbReference type="ARBA" id="ARBA00022692"/>
    </source>
</evidence>
<protein>
    <recommendedName>
        <fullName evidence="4">Probable multidrug resistance protein NorM</fullName>
    </recommendedName>
    <alternativeName>
        <fullName evidence="12">Multidrug-efflux transporter</fullName>
    </alternativeName>
</protein>
<evidence type="ECO:0000256" key="2">
    <source>
        <dbReference type="ARBA" id="ARBA00004651"/>
    </source>
</evidence>
<gene>
    <name evidence="14" type="ORF">IAB46_05460</name>
</gene>
<evidence type="ECO:0000313" key="15">
    <source>
        <dbReference type="Proteomes" id="UP000823927"/>
    </source>
</evidence>
<accession>A0A9D1JQA0</accession>
<evidence type="ECO:0000256" key="10">
    <source>
        <dbReference type="ARBA" id="ARBA00023065"/>
    </source>
</evidence>
<evidence type="ECO:0000256" key="6">
    <source>
        <dbReference type="ARBA" id="ARBA00022449"/>
    </source>
</evidence>
<comment type="similarity">
    <text evidence="3">Belongs to the multi antimicrobial extrusion (MATE) (TC 2.A.66.1) family.</text>
</comment>
<dbReference type="AlphaFoldDB" id="A0A9D1JQA0"/>
<evidence type="ECO:0000313" key="14">
    <source>
        <dbReference type="EMBL" id="HIS46996.1"/>
    </source>
</evidence>
<comment type="subcellular location">
    <subcellularLocation>
        <location evidence="2">Cell membrane</location>
        <topology evidence="2">Multi-pass membrane protein</topology>
    </subcellularLocation>
</comment>
<feature type="transmembrane region" description="Helical" evidence="13">
    <location>
        <begin position="419"/>
        <end position="440"/>
    </location>
</feature>
<evidence type="ECO:0000256" key="3">
    <source>
        <dbReference type="ARBA" id="ARBA00010199"/>
    </source>
</evidence>
<keyword evidence="6" id="KW-0050">Antiport</keyword>
<dbReference type="Proteomes" id="UP000823927">
    <property type="component" value="Unassembled WGS sequence"/>
</dbReference>
<dbReference type="GO" id="GO:0006811">
    <property type="term" value="P:monoatomic ion transport"/>
    <property type="evidence" value="ECO:0007669"/>
    <property type="project" value="UniProtKB-KW"/>
</dbReference>
<feature type="transmembrane region" description="Helical" evidence="13">
    <location>
        <begin position="359"/>
        <end position="377"/>
    </location>
</feature>
<evidence type="ECO:0000256" key="4">
    <source>
        <dbReference type="ARBA" id="ARBA00020268"/>
    </source>
</evidence>
<comment type="caution">
    <text evidence="14">The sequence shown here is derived from an EMBL/GenBank/DDBJ whole genome shotgun (WGS) entry which is preliminary data.</text>
</comment>
<sequence>MQLFVRDKNFYRNVVALAVPVVLQNIITIGVNMMDTVMLGSFGELQLSGSSLANEFINIFQFMCMGMGYGAAVLTAQYWGAQNLTAFKKVVTLMLRLCLVIGLIFSIVTFAIPEILMTIYTKDPGIIEMGARYFRVSALTFIPTGLSLTLTAVMRSVRQVQLPLITSIVAFFVNIFFNWVFIFGNLGAPRMEIAGAALGTLIARLIEMGINAGYFLFVDKKVGYRLKDLGMKCRDHLKLYIRYCIPVLISDTLLSLGNNAVSVIMGHIGASFVSANAIVAQVVRMSTVFNQGLSNASSVLTGNTLGEGKKEKAYRQGITFLALSVIIGVVAAGIILAICPIVVGGFNINAETTAIADELMIAVAVMVIFQTTQSVLTKGVLRGGGDTRFLMVADILFLWLVSVPLGYLCALVWHLPAFWIYVSLKIDWIIKSIWCAFRLIRGKWVRIAQ</sequence>
<feature type="transmembrane region" description="Helical" evidence="13">
    <location>
        <begin position="160"/>
        <end position="181"/>
    </location>
</feature>
<dbReference type="NCBIfam" id="TIGR00797">
    <property type="entry name" value="matE"/>
    <property type="match status" value="1"/>
</dbReference>
<proteinExistence type="inferred from homology"/>
<keyword evidence="7" id="KW-1003">Cell membrane</keyword>
<keyword evidence="5" id="KW-0813">Transport</keyword>
<keyword evidence="11 13" id="KW-0472">Membrane</keyword>
<feature type="transmembrane region" description="Helical" evidence="13">
    <location>
        <begin position="133"/>
        <end position="153"/>
    </location>
</feature>
<feature type="transmembrane region" description="Helical" evidence="13">
    <location>
        <begin position="318"/>
        <end position="347"/>
    </location>
</feature>
<organism evidence="14 15">
    <name type="scientific">Candidatus Scybalocola faecigallinarum</name>
    <dbReference type="NCBI Taxonomy" id="2840941"/>
    <lineage>
        <taxon>Bacteria</taxon>
        <taxon>Bacillati</taxon>
        <taxon>Bacillota</taxon>
        <taxon>Clostridia</taxon>
        <taxon>Lachnospirales</taxon>
        <taxon>Lachnospiraceae</taxon>
        <taxon>Lachnospiraceae incertae sedis</taxon>
        <taxon>Candidatus Scybalocola (ex Gilroy et al. 2021)</taxon>
    </lineage>
</organism>
<comment type="function">
    <text evidence="1">Multidrug efflux pump.</text>
</comment>
<keyword evidence="9 13" id="KW-1133">Transmembrane helix</keyword>
<dbReference type="GO" id="GO:0005886">
    <property type="term" value="C:plasma membrane"/>
    <property type="evidence" value="ECO:0007669"/>
    <property type="project" value="UniProtKB-SubCell"/>
</dbReference>
<feature type="transmembrane region" description="Helical" evidence="13">
    <location>
        <begin position="59"/>
        <end position="81"/>
    </location>
</feature>
<evidence type="ECO:0000256" key="1">
    <source>
        <dbReference type="ARBA" id="ARBA00003408"/>
    </source>
</evidence>
<dbReference type="Pfam" id="PF01554">
    <property type="entry name" value="MatE"/>
    <property type="match status" value="2"/>
</dbReference>
<feature type="transmembrane region" description="Helical" evidence="13">
    <location>
        <begin position="93"/>
        <end position="113"/>
    </location>
</feature>
<reference evidence="14" key="2">
    <citation type="journal article" date="2021" name="PeerJ">
        <title>Extensive microbial diversity within the chicken gut microbiome revealed by metagenomics and culture.</title>
        <authorList>
            <person name="Gilroy R."/>
            <person name="Ravi A."/>
            <person name="Getino M."/>
            <person name="Pursley I."/>
            <person name="Horton D.L."/>
            <person name="Alikhan N.F."/>
            <person name="Baker D."/>
            <person name="Gharbi K."/>
            <person name="Hall N."/>
            <person name="Watson M."/>
            <person name="Adriaenssens E.M."/>
            <person name="Foster-Nyarko E."/>
            <person name="Jarju S."/>
            <person name="Secka A."/>
            <person name="Antonio M."/>
            <person name="Oren A."/>
            <person name="Chaudhuri R.R."/>
            <person name="La Ragione R."/>
            <person name="Hildebrand F."/>
            <person name="Pallen M.J."/>
        </authorList>
    </citation>
    <scope>NUCLEOTIDE SEQUENCE</scope>
    <source>
        <strain evidence="14">CHK178-757</strain>
    </source>
</reference>
<feature type="transmembrane region" description="Helical" evidence="13">
    <location>
        <begin position="14"/>
        <end position="39"/>
    </location>
</feature>
<evidence type="ECO:0000256" key="13">
    <source>
        <dbReference type="SAM" id="Phobius"/>
    </source>
</evidence>
<dbReference type="InterPro" id="IPR002528">
    <property type="entry name" value="MATE_fam"/>
</dbReference>
<dbReference type="InterPro" id="IPR048279">
    <property type="entry name" value="MdtK-like"/>
</dbReference>
<name>A0A9D1JQA0_9FIRM</name>
<reference evidence="14" key="1">
    <citation type="submission" date="2020-10" db="EMBL/GenBank/DDBJ databases">
        <authorList>
            <person name="Gilroy R."/>
        </authorList>
    </citation>
    <scope>NUCLEOTIDE SEQUENCE</scope>
    <source>
        <strain evidence="14">CHK178-757</strain>
    </source>
</reference>
<dbReference type="PIRSF" id="PIRSF006603">
    <property type="entry name" value="DinF"/>
    <property type="match status" value="1"/>
</dbReference>
<evidence type="ECO:0000256" key="7">
    <source>
        <dbReference type="ARBA" id="ARBA00022475"/>
    </source>
</evidence>